<dbReference type="InterPro" id="IPR037124">
    <property type="entry name" value="Chaperonin_GroES_sf"/>
</dbReference>
<dbReference type="FunFam" id="2.30.33.40:FF:000002">
    <property type="entry name" value="10 kDa chaperonin, mitochondrial"/>
    <property type="match status" value="1"/>
</dbReference>
<dbReference type="InterPro" id="IPR011032">
    <property type="entry name" value="GroES-like_sf"/>
</dbReference>
<evidence type="ECO:0000256" key="4">
    <source>
        <dbReference type="ARBA" id="ARBA00029976"/>
    </source>
</evidence>
<reference evidence="8 9" key="2">
    <citation type="submission" date="2019-01" db="EMBL/GenBank/DDBJ databases">
        <title>The decoding of complex shrimp genome reveals the adaptation for benthos swimmer, frequently molting mechanism and breeding impact on genome.</title>
        <authorList>
            <person name="Sun Y."/>
            <person name="Gao Y."/>
            <person name="Yu Y."/>
        </authorList>
    </citation>
    <scope>NUCLEOTIDE SEQUENCE [LARGE SCALE GENOMIC DNA]</scope>
    <source>
        <tissue evidence="8">Muscle</tissue>
    </source>
</reference>
<dbReference type="GO" id="GO:0005759">
    <property type="term" value="C:mitochondrial matrix"/>
    <property type="evidence" value="ECO:0007669"/>
    <property type="project" value="TreeGrafter"/>
</dbReference>
<dbReference type="GO" id="GO:0046872">
    <property type="term" value="F:metal ion binding"/>
    <property type="evidence" value="ECO:0007669"/>
    <property type="project" value="TreeGrafter"/>
</dbReference>
<keyword evidence="9" id="KW-1185">Reference proteome</keyword>
<comment type="caution">
    <text evidence="8">The sequence shown here is derived from an EMBL/GenBank/DDBJ whole genome shotgun (WGS) entry which is preliminary data.</text>
</comment>
<keyword evidence="3 6" id="KW-0143">Chaperone</keyword>
<evidence type="ECO:0000256" key="6">
    <source>
        <dbReference type="RuleBase" id="RU003479"/>
    </source>
</evidence>
<evidence type="ECO:0000256" key="3">
    <source>
        <dbReference type="ARBA" id="ARBA00023186"/>
    </source>
</evidence>
<gene>
    <name evidence="8" type="ORF">C7M84_013323</name>
</gene>
<dbReference type="GO" id="GO:0051087">
    <property type="term" value="F:protein-folding chaperone binding"/>
    <property type="evidence" value="ECO:0007669"/>
    <property type="project" value="TreeGrafter"/>
</dbReference>
<dbReference type="PANTHER" id="PTHR10772">
    <property type="entry name" value="10 KDA HEAT SHOCK PROTEIN"/>
    <property type="match status" value="1"/>
</dbReference>
<feature type="compositionally biased region" description="Low complexity" evidence="7">
    <location>
        <begin position="1"/>
        <end position="13"/>
    </location>
</feature>
<proteinExistence type="inferred from homology"/>
<evidence type="ECO:0000313" key="8">
    <source>
        <dbReference type="EMBL" id="ROT68522.1"/>
    </source>
</evidence>
<dbReference type="SUPFAM" id="SSF50129">
    <property type="entry name" value="GroES-like"/>
    <property type="match status" value="1"/>
</dbReference>
<keyword evidence="8" id="KW-0346">Stress response</keyword>
<evidence type="ECO:0000256" key="1">
    <source>
        <dbReference type="ARBA" id="ARBA00006975"/>
    </source>
</evidence>
<dbReference type="GO" id="GO:0005524">
    <property type="term" value="F:ATP binding"/>
    <property type="evidence" value="ECO:0007669"/>
    <property type="project" value="InterPro"/>
</dbReference>
<comment type="similarity">
    <text evidence="1 6">Belongs to the GroES chaperonin family.</text>
</comment>
<dbReference type="AlphaFoldDB" id="A0A3R7QII1"/>
<dbReference type="GO" id="GO:0044183">
    <property type="term" value="F:protein folding chaperone"/>
    <property type="evidence" value="ECO:0007669"/>
    <property type="project" value="InterPro"/>
</dbReference>
<dbReference type="OrthoDB" id="184876at2759"/>
<organism evidence="8 9">
    <name type="scientific">Penaeus vannamei</name>
    <name type="common">Whiteleg shrimp</name>
    <name type="synonym">Litopenaeus vannamei</name>
    <dbReference type="NCBI Taxonomy" id="6689"/>
    <lineage>
        <taxon>Eukaryota</taxon>
        <taxon>Metazoa</taxon>
        <taxon>Ecdysozoa</taxon>
        <taxon>Arthropoda</taxon>
        <taxon>Crustacea</taxon>
        <taxon>Multicrustacea</taxon>
        <taxon>Malacostraca</taxon>
        <taxon>Eumalacostraca</taxon>
        <taxon>Eucarida</taxon>
        <taxon>Decapoda</taxon>
        <taxon>Dendrobranchiata</taxon>
        <taxon>Penaeoidea</taxon>
        <taxon>Penaeidae</taxon>
        <taxon>Penaeus</taxon>
    </lineage>
</organism>
<dbReference type="Gene3D" id="2.30.33.40">
    <property type="entry name" value="GroES chaperonin"/>
    <property type="match status" value="1"/>
</dbReference>
<dbReference type="Proteomes" id="UP000283509">
    <property type="component" value="Unassembled WGS sequence"/>
</dbReference>
<dbReference type="SMART" id="SM00883">
    <property type="entry name" value="Cpn10"/>
    <property type="match status" value="1"/>
</dbReference>
<evidence type="ECO:0000256" key="2">
    <source>
        <dbReference type="ARBA" id="ARBA00018842"/>
    </source>
</evidence>
<evidence type="ECO:0000256" key="5">
    <source>
        <dbReference type="ARBA" id="ARBA00031971"/>
    </source>
</evidence>
<dbReference type="EMBL" id="QCYY01002659">
    <property type="protein sequence ID" value="ROT68522.1"/>
    <property type="molecule type" value="Genomic_DNA"/>
</dbReference>
<protein>
    <recommendedName>
        <fullName evidence="2">10 kDa heat shock protein, mitochondrial</fullName>
    </recommendedName>
    <alternativeName>
        <fullName evidence="4">10 kDa chaperonin</fullName>
    </alternativeName>
    <alternativeName>
        <fullName evidence="5">Chaperonin 10</fullName>
    </alternativeName>
</protein>
<sequence length="195" mass="21084">MSSRRLARASTRSTRAEASRHTRIERDDGDDVTLPRNLVMREQSGDNIEGRDAHALTCKCHVLGSPPAADDADAPDASLTAPHCSPRLPSCVKMAGALKRFVPLFDRVLVQKAEALTRTAKGILIPEKSVAKVLTGKVVAVGEGARTEAGTTIPPCVTVGDEVMLPEFGGTKVTLEEKEYFLFRESELLAKMKTE</sequence>
<feature type="region of interest" description="Disordered" evidence="7">
    <location>
        <begin position="1"/>
        <end position="31"/>
    </location>
</feature>
<dbReference type="GO" id="GO:0051082">
    <property type="term" value="F:unfolded protein binding"/>
    <property type="evidence" value="ECO:0007669"/>
    <property type="project" value="TreeGrafter"/>
</dbReference>
<dbReference type="CDD" id="cd00320">
    <property type="entry name" value="cpn10"/>
    <property type="match status" value="1"/>
</dbReference>
<dbReference type="InterPro" id="IPR020818">
    <property type="entry name" value="Chaperonin_GroES"/>
</dbReference>
<feature type="compositionally biased region" description="Basic and acidic residues" evidence="7">
    <location>
        <begin position="14"/>
        <end position="26"/>
    </location>
</feature>
<reference evidence="8 9" key="1">
    <citation type="submission" date="2018-04" db="EMBL/GenBank/DDBJ databases">
        <authorList>
            <person name="Zhang X."/>
            <person name="Yuan J."/>
            <person name="Li F."/>
            <person name="Xiang J."/>
        </authorList>
    </citation>
    <scope>NUCLEOTIDE SEQUENCE [LARGE SCALE GENOMIC DNA]</scope>
    <source>
        <tissue evidence="8">Muscle</tissue>
    </source>
</reference>
<dbReference type="PRINTS" id="PR00297">
    <property type="entry name" value="CHAPERONIN10"/>
</dbReference>
<dbReference type="HAMAP" id="MF_00580">
    <property type="entry name" value="CH10"/>
    <property type="match status" value="1"/>
</dbReference>
<evidence type="ECO:0000313" key="9">
    <source>
        <dbReference type="Proteomes" id="UP000283509"/>
    </source>
</evidence>
<name>A0A3R7QII1_PENVA</name>
<dbReference type="PANTHER" id="PTHR10772:SF0">
    <property type="entry name" value="10 KDA HEAT SHOCK PROTEIN, MITOCHONDRIAL"/>
    <property type="match status" value="1"/>
</dbReference>
<dbReference type="STRING" id="6689.A0A3R7QII1"/>
<accession>A0A3R7QII1</accession>
<dbReference type="Pfam" id="PF00166">
    <property type="entry name" value="Cpn10"/>
    <property type="match status" value="1"/>
</dbReference>
<evidence type="ECO:0000256" key="7">
    <source>
        <dbReference type="SAM" id="MobiDB-lite"/>
    </source>
</evidence>